<keyword evidence="3" id="KW-0813">Transport</keyword>
<dbReference type="InterPro" id="IPR027417">
    <property type="entry name" value="P-loop_NTPase"/>
</dbReference>
<name>A0A6L9MDL4_9HYPH</name>
<keyword evidence="4 9" id="KW-0812">Transmembrane</keyword>
<dbReference type="FunFam" id="3.40.50.300:FF:000287">
    <property type="entry name" value="Multidrug ABC transporter ATP-binding protein"/>
    <property type="match status" value="1"/>
</dbReference>
<comment type="subcellular location">
    <subcellularLocation>
        <location evidence="1">Cell membrane</location>
        <topology evidence="1">Multi-pass membrane protein</topology>
    </subcellularLocation>
</comment>
<keyword evidence="13" id="KW-1185">Reference proteome</keyword>
<evidence type="ECO:0000256" key="9">
    <source>
        <dbReference type="SAM" id="Phobius"/>
    </source>
</evidence>
<evidence type="ECO:0000256" key="2">
    <source>
        <dbReference type="ARBA" id="ARBA00005417"/>
    </source>
</evidence>
<evidence type="ECO:0000256" key="7">
    <source>
        <dbReference type="ARBA" id="ARBA00022989"/>
    </source>
</evidence>
<evidence type="ECO:0000313" key="13">
    <source>
        <dbReference type="Proteomes" id="UP000476332"/>
    </source>
</evidence>
<dbReference type="PANTHER" id="PTHR24221:SF203">
    <property type="entry name" value="ATP-BINDING_PERMEASE FUSION ABC TRANSPORTER-RELATED"/>
    <property type="match status" value="1"/>
</dbReference>
<dbReference type="Pfam" id="PF00664">
    <property type="entry name" value="ABC_membrane"/>
    <property type="match status" value="1"/>
</dbReference>
<evidence type="ECO:0000256" key="3">
    <source>
        <dbReference type="ARBA" id="ARBA00022448"/>
    </source>
</evidence>
<dbReference type="SMART" id="SM00382">
    <property type="entry name" value="AAA"/>
    <property type="match status" value="1"/>
</dbReference>
<dbReference type="GO" id="GO:0034040">
    <property type="term" value="F:ATPase-coupled lipid transmembrane transporter activity"/>
    <property type="evidence" value="ECO:0007669"/>
    <property type="project" value="TreeGrafter"/>
</dbReference>
<dbReference type="RefSeq" id="WP_163042361.1">
    <property type="nucleotide sequence ID" value="NZ_JAAAMJ010000001.1"/>
</dbReference>
<dbReference type="Pfam" id="PF00005">
    <property type="entry name" value="ABC_tran"/>
    <property type="match status" value="1"/>
</dbReference>
<evidence type="ECO:0000259" key="10">
    <source>
        <dbReference type="PROSITE" id="PS50893"/>
    </source>
</evidence>
<dbReference type="CDD" id="cd07346">
    <property type="entry name" value="ABC_6TM_exporters"/>
    <property type="match status" value="1"/>
</dbReference>
<dbReference type="EMBL" id="JAAAMJ010000001">
    <property type="protein sequence ID" value="NDV85652.1"/>
    <property type="molecule type" value="Genomic_DNA"/>
</dbReference>
<dbReference type="GO" id="GO:0016887">
    <property type="term" value="F:ATP hydrolysis activity"/>
    <property type="evidence" value="ECO:0007669"/>
    <property type="project" value="InterPro"/>
</dbReference>
<evidence type="ECO:0000313" key="12">
    <source>
        <dbReference type="EMBL" id="NDV85652.1"/>
    </source>
</evidence>
<dbReference type="PANTHER" id="PTHR24221">
    <property type="entry name" value="ATP-BINDING CASSETTE SUB-FAMILY B"/>
    <property type="match status" value="1"/>
</dbReference>
<dbReference type="SUPFAM" id="SSF52540">
    <property type="entry name" value="P-loop containing nucleoside triphosphate hydrolases"/>
    <property type="match status" value="1"/>
</dbReference>
<comment type="caution">
    <text evidence="12">The sequence shown here is derived from an EMBL/GenBank/DDBJ whole genome shotgun (WGS) entry which is preliminary data.</text>
</comment>
<dbReference type="AlphaFoldDB" id="A0A6L9MDL4"/>
<feature type="transmembrane region" description="Helical" evidence="9">
    <location>
        <begin position="56"/>
        <end position="77"/>
    </location>
</feature>
<dbReference type="InterPro" id="IPR003439">
    <property type="entry name" value="ABC_transporter-like_ATP-bd"/>
</dbReference>
<evidence type="ECO:0000259" key="11">
    <source>
        <dbReference type="PROSITE" id="PS50929"/>
    </source>
</evidence>
<sequence>MMDRFLQRFENWLDPFEDEGESREDARLNRTGHLEPLPDETNRFIWHFARQAKWPLLGLLITGGLTGGIEVVMFTGVGWLVDALGQSSPETLFTDHFWLVAGLAFITLVGRSLILFLASVLEEQVVSPSFYNRIRWQSYRRLMEQTYTFFQNDFAGRLAQKVQQVGQATGDFITTVLQTFWSFVTFIVLTVTILGAIDWRMAVVLAVWALGYVWIVRNLLPRIRENGRAAAEARSVVSGRVVDAFTNILSVKLFDSDRREDSFVKEGFQNLVDTTRRMTRALTEVRTAVAVLNGFMMTGVGAVALTGWQSGSVTTGGVATALGLVLRLNQMSGWMMFNINGLVRNYGTIQDAVATVTRVPTLVDDAEAQKLVGGRGEIRYEDVTFHYGKGAGIIQNLSLTIRPGEKVGLVGRSGAGKTTLVNLLLRLYDLEGGRILIDGQDIAKVTQASLRSAIGVVTQDTSLLHRSIRDNIAYGRPGSEDGDILSAAERASAEEFIPTLRDPKGREGYDAHVGERGIKLSGGQRQRIAIARVLLKDAPILVLDEATAALDSEVEAAIQDNLTKMMQGKTVIAIAHRLSTIAAMDRLIVLDKGRVVEEGTHAELAAAGGLYASLWARQSGGLLYADTDSDAEQGAAAAE</sequence>
<dbReference type="GO" id="GO:0005524">
    <property type="term" value="F:ATP binding"/>
    <property type="evidence" value="ECO:0007669"/>
    <property type="project" value="UniProtKB-KW"/>
</dbReference>
<keyword evidence="5" id="KW-0547">Nucleotide-binding</keyword>
<gene>
    <name evidence="12" type="ORF">GTW51_02950</name>
</gene>
<evidence type="ECO:0000256" key="6">
    <source>
        <dbReference type="ARBA" id="ARBA00022840"/>
    </source>
</evidence>
<dbReference type="PROSITE" id="PS50929">
    <property type="entry name" value="ABC_TM1F"/>
    <property type="match status" value="1"/>
</dbReference>
<feature type="domain" description="ABC transporter" evidence="10">
    <location>
        <begin position="378"/>
        <end position="617"/>
    </location>
</feature>
<protein>
    <submittedName>
        <fullName evidence="12">ATP-binding cassette domain-containing protein</fullName>
    </submittedName>
</protein>
<evidence type="ECO:0000256" key="8">
    <source>
        <dbReference type="ARBA" id="ARBA00023136"/>
    </source>
</evidence>
<dbReference type="SUPFAM" id="SSF90123">
    <property type="entry name" value="ABC transporter transmembrane region"/>
    <property type="match status" value="1"/>
</dbReference>
<feature type="transmembrane region" description="Helical" evidence="9">
    <location>
        <begin position="180"/>
        <end position="197"/>
    </location>
</feature>
<reference evidence="12 13" key="1">
    <citation type="submission" date="2020-01" db="EMBL/GenBank/DDBJ databases">
        <title>Genomes of bacteria type strains.</title>
        <authorList>
            <person name="Chen J."/>
            <person name="Zhu S."/>
            <person name="Chen J."/>
        </authorList>
    </citation>
    <scope>NUCLEOTIDE SEQUENCE [LARGE SCALE GENOMIC DNA]</scope>
    <source>
        <strain evidence="12 13">KCTC 52919</strain>
    </source>
</reference>
<evidence type="ECO:0000256" key="5">
    <source>
        <dbReference type="ARBA" id="ARBA00022741"/>
    </source>
</evidence>
<evidence type="ECO:0000256" key="4">
    <source>
        <dbReference type="ARBA" id="ARBA00022692"/>
    </source>
</evidence>
<accession>A0A6L9MDL4</accession>
<dbReference type="Proteomes" id="UP000476332">
    <property type="component" value="Unassembled WGS sequence"/>
</dbReference>
<comment type="similarity">
    <text evidence="2">Belongs to the ABC transporter superfamily.</text>
</comment>
<dbReference type="InterPro" id="IPR036640">
    <property type="entry name" value="ABC1_TM_sf"/>
</dbReference>
<dbReference type="GO" id="GO:0005886">
    <property type="term" value="C:plasma membrane"/>
    <property type="evidence" value="ECO:0007669"/>
    <property type="project" value="UniProtKB-SubCell"/>
</dbReference>
<feature type="transmembrane region" description="Helical" evidence="9">
    <location>
        <begin position="97"/>
        <end position="121"/>
    </location>
</feature>
<dbReference type="Gene3D" id="3.40.50.300">
    <property type="entry name" value="P-loop containing nucleotide triphosphate hydrolases"/>
    <property type="match status" value="1"/>
</dbReference>
<dbReference type="PROSITE" id="PS00211">
    <property type="entry name" value="ABC_TRANSPORTER_1"/>
    <property type="match status" value="1"/>
</dbReference>
<dbReference type="InterPro" id="IPR039421">
    <property type="entry name" value="Type_1_exporter"/>
</dbReference>
<proteinExistence type="inferred from homology"/>
<dbReference type="InterPro" id="IPR017871">
    <property type="entry name" value="ABC_transporter-like_CS"/>
</dbReference>
<feature type="transmembrane region" description="Helical" evidence="9">
    <location>
        <begin position="285"/>
        <end position="305"/>
    </location>
</feature>
<keyword evidence="7 9" id="KW-1133">Transmembrane helix</keyword>
<keyword evidence="6 12" id="KW-0067">ATP-binding</keyword>
<dbReference type="GO" id="GO:0140359">
    <property type="term" value="F:ABC-type transporter activity"/>
    <property type="evidence" value="ECO:0007669"/>
    <property type="project" value="InterPro"/>
</dbReference>
<keyword evidence="8 9" id="KW-0472">Membrane</keyword>
<feature type="domain" description="ABC transmembrane type-1" evidence="11">
    <location>
        <begin position="57"/>
        <end position="344"/>
    </location>
</feature>
<dbReference type="InterPro" id="IPR003593">
    <property type="entry name" value="AAA+_ATPase"/>
</dbReference>
<organism evidence="12 13">
    <name type="scientific">Aurantimonas aggregata</name>
    <dbReference type="NCBI Taxonomy" id="2047720"/>
    <lineage>
        <taxon>Bacteria</taxon>
        <taxon>Pseudomonadati</taxon>
        <taxon>Pseudomonadota</taxon>
        <taxon>Alphaproteobacteria</taxon>
        <taxon>Hyphomicrobiales</taxon>
        <taxon>Aurantimonadaceae</taxon>
        <taxon>Aurantimonas</taxon>
    </lineage>
</organism>
<evidence type="ECO:0000256" key="1">
    <source>
        <dbReference type="ARBA" id="ARBA00004651"/>
    </source>
</evidence>
<dbReference type="Gene3D" id="1.20.1560.10">
    <property type="entry name" value="ABC transporter type 1, transmembrane domain"/>
    <property type="match status" value="1"/>
</dbReference>
<dbReference type="InterPro" id="IPR011527">
    <property type="entry name" value="ABC1_TM_dom"/>
</dbReference>
<dbReference type="PROSITE" id="PS50893">
    <property type="entry name" value="ABC_TRANSPORTER_2"/>
    <property type="match status" value="1"/>
</dbReference>
<feature type="transmembrane region" description="Helical" evidence="9">
    <location>
        <begin position="203"/>
        <end position="220"/>
    </location>
</feature>